<comment type="cofactor">
    <cofactor evidence="1">
        <name>Mg(2+)</name>
        <dbReference type="ChEBI" id="CHEBI:18420"/>
    </cofactor>
</comment>
<dbReference type="GO" id="GO:0004845">
    <property type="term" value="F:uracil phosphoribosyltransferase activity"/>
    <property type="evidence" value="ECO:0007669"/>
    <property type="project" value="UniProtKB-EC"/>
</dbReference>
<dbReference type="NCBIfam" id="TIGR01091">
    <property type="entry name" value="upp"/>
    <property type="match status" value="1"/>
</dbReference>
<dbReference type="EC" id="2.4.2.9" evidence="4"/>
<dbReference type="InterPro" id="IPR050054">
    <property type="entry name" value="UPRTase/APRTase"/>
</dbReference>
<evidence type="ECO:0000256" key="11">
    <source>
        <dbReference type="ARBA" id="ARBA00031082"/>
    </source>
</evidence>
<evidence type="ECO:0000256" key="2">
    <source>
        <dbReference type="ARBA" id="ARBA00005180"/>
    </source>
</evidence>
<comment type="pathway">
    <text evidence="2">Pyrimidine metabolism; UMP biosynthesis via salvage pathway; UMP from uracil: step 1/1.</text>
</comment>
<keyword evidence="6" id="KW-0328">Glycosyltransferase</keyword>
<comment type="similarity">
    <text evidence="3">Belongs to the UPRTase family.</text>
</comment>
<gene>
    <name evidence="13" type="primary">upp</name>
    <name evidence="13" type="ORF">SNEC2469_LOCUS3444</name>
</gene>
<dbReference type="Gene3D" id="3.40.50.2020">
    <property type="match status" value="1"/>
</dbReference>
<keyword evidence="9" id="KW-0460">Magnesium</keyword>
<dbReference type="InterPro" id="IPR034332">
    <property type="entry name" value="Upp_B"/>
</dbReference>
<evidence type="ECO:0000256" key="3">
    <source>
        <dbReference type="ARBA" id="ARBA00009516"/>
    </source>
</evidence>
<evidence type="ECO:0000313" key="13">
    <source>
        <dbReference type="EMBL" id="CAE7229324.1"/>
    </source>
</evidence>
<evidence type="ECO:0000256" key="5">
    <source>
        <dbReference type="ARBA" id="ARBA00022533"/>
    </source>
</evidence>
<sequence length="219" mass="23887">MTQATDPTVQAFPNLHVFDHPLIRHKLGIVRQKDTRYERFRALVNQIAGLMLFEVSRAFPVEPCSVDTPMEKTEAVRLARSVTVCPILRAGLGMSDGLLEIMPEARVGHIGMYRDEDTLEPVTYLCKLPENAASGPVILVDPMLATGGSAVAAVKMLEKQGITDIRLICLVAAPEGVRTMHEHCPDVPIYTAALDRQLNADGFILPGLGDAGDRLFGTK</sequence>
<dbReference type="GO" id="GO:0005737">
    <property type="term" value="C:cytoplasm"/>
    <property type="evidence" value="ECO:0007669"/>
    <property type="project" value="UniProtKB-ARBA"/>
</dbReference>
<keyword evidence="8" id="KW-0547">Nucleotide-binding</keyword>
<reference evidence="13" key="1">
    <citation type="submission" date="2021-02" db="EMBL/GenBank/DDBJ databases">
        <authorList>
            <person name="Dougan E. K."/>
            <person name="Rhodes N."/>
            <person name="Thang M."/>
            <person name="Chan C."/>
        </authorList>
    </citation>
    <scope>NUCLEOTIDE SEQUENCE</scope>
</reference>
<evidence type="ECO:0000256" key="10">
    <source>
        <dbReference type="ARBA" id="ARBA00023134"/>
    </source>
</evidence>
<dbReference type="CDD" id="cd06223">
    <property type="entry name" value="PRTases_typeI"/>
    <property type="match status" value="1"/>
</dbReference>
<dbReference type="Pfam" id="PF14681">
    <property type="entry name" value="UPRTase"/>
    <property type="match status" value="1"/>
</dbReference>
<dbReference type="GO" id="GO:0044206">
    <property type="term" value="P:UMP salvage"/>
    <property type="evidence" value="ECO:0007669"/>
    <property type="project" value="UniProtKB-UniPathway"/>
</dbReference>
<organism evidence="13 14">
    <name type="scientific">Symbiodinium necroappetens</name>
    <dbReference type="NCBI Taxonomy" id="1628268"/>
    <lineage>
        <taxon>Eukaryota</taxon>
        <taxon>Sar</taxon>
        <taxon>Alveolata</taxon>
        <taxon>Dinophyceae</taxon>
        <taxon>Suessiales</taxon>
        <taxon>Symbiodiniaceae</taxon>
        <taxon>Symbiodinium</taxon>
    </lineage>
</organism>
<dbReference type="InterPro" id="IPR000836">
    <property type="entry name" value="PRTase_dom"/>
</dbReference>
<comment type="caution">
    <text evidence="13">The sequence shown here is derived from an EMBL/GenBank/DDBJ whole genome shotgun (WGS) entry which is preliminary data.</text>
</comment>
<evidence type="ECO:0000256" key="4">
    <source>
        <dbReference type="ARBA" id="ARBA00011894"/>
    </source>
</evidence>
<keyword evidence="7" id="KW-0808">Transferase</keyword>
<keyword evidence="14" id="KW-1185">Reference proteome</keyword>
<keyword evidence="5" id="KW-0021">Allosteric enzyme</keyword>
<feature type="domain" description="Phosphoribosyltransferase" evidence="12">
    <location>
        <begin position="17"/>
        <end position="218"/>
    </location>
</feature>
<proteinExistence type="inferred from homology"/>
<dbReference type="GO" id="GO:0005525">
    <property type="term" value="F:GTP binding"/>
    <property type="evidence" value="ECO:0007669"/>
    <property type="project" value="UniProtKB-KW"/>
</dbReference>
<dbReference type="HAMAP" id="MF_01218_B">
    <property type="entry name" value="Upp_B"/>
    <property type="match status" value="1"/>
</dbReference>
<dbReference type="GO" id="GO:0006223">
    <property type="term" value="P:uracil salvage"/>
    <property type="evidence" value="ECO:0007669"/>
    <property type="project" value="InterPro"/>
</dbReference>
<dbReference type="UniPathway" id="UPA00574">
    <property type="reaction ID" value="UER00636"/>
</dbReference>
<name>A0A812KKT0_9DINO</name>
<dbReference type="PANTHER" id="PTHR32315:SF4">
    <property type="entry name" value="URACIL PHOSPHORIBOSYLTRANSFERASE, CHLOROPLASTIC"/>
    <property type="match status" value="1"/>
</dbReference>
<evidence type="ECO:0000256" key="7">
    <source>
        <dbReference type="ARBA" id="ARBA00022679"/>
    </source>
</evidence>
<evidence type="ECO:0000256" key="1">
    <source>
        <dbReference type="ARBA" id="ARBA00001946"/>
    </source>
</evidence>
<dbReference type="SUPFAM" id="SSF53271">
    <property type="entry name" value="PRTase-like"/>
    <property type="match status" value="1"/>
</dbReference>
<dbReference type="NCBIfam" id="NF001097">
    <property type="entry name" value="PRK00129.1"/>
    <property type="match status" value="1"/>
</dbReference>
<keyword evidence="10" id="KW-0342">GTP-binding</keyword>
<evidence type="ECO:0000313" key="14">
    <source>
        <dbReference type="Proteomes" id="UP000601435"/>
    </source>
</evidence>
<dbReference type="InterPro" id="IPR005765">
    <property type="entry name" value="UPRT"/>
</dbReference>
<dbReference type="EMBL" id="CAJNJA010007809">
    <property type="protein sequence ID" value="CAE7229324.1"/>
    <property type="molecule type" value="Genomic_DNA"/>
</dbReference>
<evidence type="ECO:0000259" key="12">
    <source>
        <dbReference type="Pfam" id="PF14681"/>
    </source>
</evidence>
<dbReference type="PANTHER" id="PTHR32315">
    <property type="entry name" value="ADENINE PHOSPHORIBOSYLTRANSFERASE"/>
    <property type="match status" value="1"/>
</dbReference>
<accession>A0A812KKT0</accession>
<dbReference type="FunFam" id="3.40.50.2020:FF:000003">
    <property type="entry name" value="Uracil phosphoribosyltransferase"/>
    <property type="match status" value="1"/>
</dbReference>
<evidence type="ECO:0000256" key="8">
    <source>
        <dbReference type="ARBA" id="ARBA00022741"/>
    </source>
</evidence>
<dbReference type="InterPro" id="IPR029057">
    <property type="entry name" value="PRTase-like"/>
</dbReference>
<evidence type="ECO:0000256" key="9">
    <source>
        <dbReference type="ARBA" id="ARBA00022842"/>
    </source>
</evidence>
<dbReference type="OrthoDB" id="106623at2759"/>
<evidence type="ECO:0000256" key="6">
    <source>
        <dbReference type="ARBA" id="ARBA00022676"/>
    </source>
</evidence>
<dbReference type="AlphaFoldDB" id="A0A812KKT0"/>
<protein>
    <recommendedName>
        <fullName evidence="4">uracil phosphoribosyltransferase</fullName>
        <ecNumber evidence="4">2.4.2.9</ecNumber>
    </recommendedName>
    <alternativeName>
        <fullName evidence="11">UMP pyrophosphorylase</fullName>
    </alternativeName>
</protein>
<dbReference type="Proteomes" id="UP000601435">
    <property type="component" value="Unassembled WGS sequence"/>
</dbReference>